<dbReference type="SMART" id="SM00530">
    <property type="entry name" value="HTH_XRE"/>
    <property type="match status" value="1"/>
</dbReference>
<feature type="domain" description="HTH cro/C1-type" evidence="3">
    <location>
        <begin position="21"/>
        <end position="76"/>
    </location>
</feature>
<dbReference type="InterPro" id="IPR001387">
    <property type="entry name" value="Cro/C1-type_HTH"/>
</dbReference>
<dbReference type="RefSeq" id="WP_190192103.1">
    <property type="nucleotide sequence ID" value="NZ_BMVU01000023.1"/>
</dbReference>
<dbReference type="Gene3D" id="1.10.260.40">
    <property type="entry name" value="lambda repressor-like DNA-binding domains"/>
    <property type="match status" value="1"/>
</dbReference>
<evidence type="ECO:0000256" key="1">
    <source>
        <dbReference type="SAM" id="MobiDB-lite"/>
    </source>
</evidence>
<feature type="transmembrane region" description="Helical" evidence="2">
    <location>
        <begin position="141"/>
        <end position="165"/>
    </location>
</feature>
<keyword evidence="5" id="KW-1185">Reference proteome</keyword>
<keyword evidence="2" id="KW-0472">Membrane</keyword>
<dbReference type="CDD" id="cd00093">
    <property type="entry name" value="HTH_XRE"/>
    <property type="match status" value="1"/>
</dbReference>
<keyword evidence="2" id="KW-1133">Transmembrane helix</keyword>
<gene>
    <name evidence="4" type="ORF">GCM10010358_45080</name>
</gene>
<dbReference type="InterPro" id="IPR010982">
    <property type="entry name" value="Lambda_DNA-bd_dom_sf"/>
</dbReference>
<dbReference type="EMBL" id="BMVU01000023">
    <property type="protein sequence ID" value="GGX85946.1"/>
    <property type="molecule type" value="Genomic_DNA"/>
</dbReference>
<accession>A0A918U2Y0</accession>
<dbReference type="Gene3D" id="1.10.101.10">
    <property type="entry name" value="PGBD-like superfamily/PGBD"/>
    <property type="match status" value="1"/>
</dbReference>
<dbReference type="Pfam" id="PF01471">
    <property type="entry name" value="PG_binding_1"/>
    <property type="match status" value="1"/>
</dbReference>
<dbReference type="InterPro" id="IPR036366">
    <property type="entry name" value="PGBDSf"/>
</dbReference>
<dbReference type="SUPFAM" id="SSF47413">
    <property type="entry name" value="lambda repressor-like DNA-binding domains"/>
    <property type="match status" value="1"/>
</dbReference>
<keyword evidence="2" id="KW-0812">Transmembrane</keyword>
<dbReference type="AlphaFoldDB" id="A0A918U2Y0"/>
<evidence type="ECO:0000259" key="3">
    <source>
        <dbReference type="SMART" id="SM00530"/>
    </source>
</evidence>
<comment type="caution">
    <text evidence="4">The sequence shown here is derived from an EMBL/GenBank/DDBJ whole genome shotgun (WGS) entry which is preliminary data.</text>
</comment>
<evidence type="ECO:0000256" key="2">
    <source>
        <dbReference type="SAM" id="Phobius"/>
    </source>
</evidence>
<dbReference type="InterPro" id="IPR036365">
    <property type="entry name" value="PGBD-like_sf"/>
</dbReference>
<organism evidence="4 5">
    <name type="scientific">Streptomyces minutiscleroticus</name>
    <dbReference type="NCBI Taxonomy" id="68238"/>
    <lineage>
        <taxon>Bacteria</taxon>
        <taxon>Bacillati</taxon>
        <taxon>Actinomycetota</taxon>
        <taxon>Actinomycetes</taxon>
        <taxon>Kitasatosporales</taxon>
        <taxon>Streptomycetaceae</taxon>
        <taxon>Streptomyces</taxon>
    </lineage>
</organism>
<dbReference type="GO" id="GO:0003677">
    <property type="term" value="F:DNA binding"/>
    <property type="evidence" value="ECO:0007669"/>
    <property type="project" value="InterPro"/>
</dbReference>
<dbReference type="InterPro" id="IPR002477">
    <property type="entry name" value="Peptidoglycan-bd-like"/>
</dbReference>
<evidence type="ECO:0000313" key="5">
    <source>
        <dbReference type="Proteomes" id="UP000619244"/>
    </source>
</evidence>
<evidence type="ECO:0000313" key="4">
    <source>
        <dbReference type="EMBL" id="GGX85946.1"/>
    </source>
</evidence>
<reference evidence="4" key="2">
    <citation type="submission" date="2020-09" db="EMBL/GenBank/DDBJ databases">
        <authorList>
            <person name="Sun Q."/>
            <person name="Ohkuma M."/>
        </authorList>
    </citation>
    <scope>NUCLEOTIDE SEQUENCE</scope>
    <source>
        <strain evidence="4">JCM 4790</strain>
    </source>
</reference>
<dbReference type="SUPFAM" id="SSF47090">
    <property type="entry name" value="PGBD-like"/>
    <property type="match status" value="1"/>
</dbReference>
<name>A0A918U2Y0_9ACTN</name>
<sequence>MPRWNALSDELDPSLRELVTRLRRLKDRSELSMRQLAARTGYSVTSWERYLGGRSLPPGRAVEALARIGGADPVGLLALHEVAAEAWAARRAKGPAPARLSAGERTGPAAEREPAGPAAPAEPPAPVVTATAADAPSTGRALHVALVAGAVALVLALSAVFLLVLRFHPDSGATAATAPLPSAAESSSPPAYTCRIERTEGLWTAGINSTRDTEVSYGDVGPDVAEAQCLLRRAGISPGGIDGMFGPLTLRAVKDMQKKSGLVVDGMVGPRTWKALRG</sequence>
<protein>
    <recommendedName>
        <fullName evidence="3">HTH cro/C1-type domain-containing protein</fullName>
    </recommendedName>
</protein>
<feature type="region of interest" description="Disordered" evidence="1">
    <location>
        <begin position="94"/>
        <end position="132"/>
    </location>
</feature>
<dbReference type="Pfam" id="PF13560">
    <property type="entry name" value="HTH_31"/>
    <property type="match status" value="1"/>
</dbReference>
<reference evidence="4" key="1">
    <citation type="journal article" date="2014" name="Int. J. Syst. Evol. Microbiol.">
        <title>Complete genome sequence of Corynebacterium casei LMG S-19264T (=DSM 44701T), isolated from a smear-ripened cheese.</title>
        <authorList>
            <consortium name="US DOE Joint Genome Institute (JGI-PGF)"/>
            <person name="Walter F."/>
            <person name="Albersmeier A."/>
            <person name="Kalinowski J."/>
            <person name="Ruckert C."/>
        </authorList>
    </citation>
    <scope>NUCLEOTIDE SEQUENCE</scope>
    <source>
        <strain evidence="4">JCM 4790</strain>
    </source>
</reference>
<dbReference type="Proteomes" id="UP000619244">
    <property type="component" value="Unassembled WGS sequence"/>
</dbReference>
<proteinExistence type="predicted"/>